<keyword evidence="11" id="KW-1185">Reference proteome</keyword>
<dbReference type="AlphaFoldDB" id="A0A6A5CEM3"/>
<dbReference type="RefSeq" id="XP_044568651.1">
    <property type="nucleotide sequence ID" value="XM_044711643.1"/>
</dbReference>
<dbReference type="GeneID" id="68115071"/>
<dbReference type="GO" id="GO:0003677">
    <property type="term" value="F:DNA binding"/>
    <property type="evidence" value="ECO:0007669"/>
    <property type="project" value="UniProtKB-KW"/>
</dbReference>
<keyword evidence="4 8" id="KW-0808">Transferase</keyword>
<organism evidence="10 11">
    <name type="scientific">Naegleria fowleri</name>
    <name type="common">Brain eating amoeba</name>
    <dbReference type="NCBI Taxonomy" id="5763"/>
    <lineage>
        <taxon>Eukaryota</taxon>
        <taxon>Discoba</taxon>
        <taxon>Heterolobosea</taxon>
        <taxon>Tetramitia</taxon>
        <taxon>Eutetramitia</taxon>
        <taxon>Vahlkampfiidae</taxon>
        <taxon>Naegleria</taxon>
    </lineage>
</organism>
<dbReference type="InterPro" id="IPR001025">
    <property type="entry name" value="BAH_dom"/>
</dbReference>
<dbReference type="InterPro" id="IPR043151">
    <property type="entry name" value="BAH_sf"/>
</dbReference>
<dbReference type="GO" id="GO:0003886">
    <property type="term" value="F:DNA (cytosine-5-)-methyltransferase activity"/>
    <property type="evidence" value="ECO:0007669"/>
    <property type="project" value="UniProtKB-EC"/>
</dbReference>
<dbReference type="VEuPathDB" id="AmoebaDB:NF0017950"/>
<evidence type="ECO:0000256" key="4">
    <source>
        <dbReference type="ARBA" id="ARBA00022679"/>
    </source>
</evidence>
<dbReference type="Gene3D" id="2.30.30.490">
    <property type="match status" value="1"/>
</dbReference>
<name>A0A6A5CEM3_NAEFO</name>
<dbReference type="PANTHER" id="PTHR10629">
    <property type="entry name" value="CYTOSINE-SPECIFIC METHYLTRANSFERASE"/>
    <property type="match status" value="1"/>
</dbReference>
<feature type="active site" evidence="8">
    <location>
        <position position="309"/>
    </location>
</feature>
<protein>
    <recommendedName>
        <fullName evidence="2">DNA (cytosine-5-)-methyltransferase</fullName>
        <ecNumber evidence="2">2.1.1.37</ecNumber>
    </recommendedName>
</protein>
<dbReference type="Proteomes" id="UP000444721">
    <property type="component" value="Unassembled WGS sequence"/>
</dbReference>
<accession>A0A6A5CEM3</accession>
<dbReference type="InterPro" id="IPR050390">
    <property type="entry name" value="C5-Methyltransferase"/>
</dbReference>
<dbReference type="EC" id="2.1.1.37" evidence="2"/>
<dbReference type="GO" id="GO:0003682">
    <property type="term" value="F:chromatin binding"/>
    <property type="evidence" value="ECO:0007669"/>
    <property type="project" value="InterPro"/>
</dbReference>
<dbReference type="Pfam" id="PF01426">
    <property type="entry name" value="BAH"/>
    <property type="match status" value="1"/>
</dbReference>
<evidence type="ECO:0000256" key="1">
    <source>
        <dbReference type="ARBA" id="ARBA00004123"/>
    </source>
</evidence>
<evidence type="ECO:0000256" key="6">
    <source>
        <dbReference type="ARBA" id="ARBA00023125"/>
    </source>
</evidence>
<dbReference type="InterPro" id="IPR029063">
    <property type="entry name" value="SAM-dependent_MTases_sf"/>
</dbReference>
<dbReference type="VEuPathDB" id="AmoebaDB:NfTy_005400"/>
<keyword evidence="6" id="KW-0238">DNA-binding</keyword>
<reference evidence="10 11" key="1">
    <citation type="journal article" date="2019" name="Sci. Rep.">
        <title>Nanopore sequencing improves the draft genome of the human pathogenic amoeba Naegleria fowleri.</title>
        <authorList>
            <person name="Liechti N."/>
            <person name="Schurch N."/>
            <person name="Bruggmann R."/>
            <person name="Wittwer M."/>
        </authorList>
    </citation>
    <scope>NUCLEOTIDE SEQUENCE [LARGE SCALE GENOMIC DNA]</scope>
    <source>
        <strain evidence="10 11">ATCC 30894</strain>
    </source>
</reference>
<proteinExistence type="inferred from homology"/>
<dbReference type="Pfam" id="PF00145">
    <property type="entry name" value="DNA_methylase"/>
    <property type="match status" value="3"/>
</dbReference>
<dbReference type="InterPro" id="IPR001525">
    <property type="entry name" value="C5_MeTfrase"/>
</dbReference>
<dbReference type="PROSITE" id="PS00094">
    <property type="entry name" value="C5_MTASE_1"/>
    <property type="match status" value="1"/>
</dbReference>
<dbReference type="PANTHER" id="PTHR10629:SF52">
    <property type="entry name" value="DNA (CYTOSINE-5)-METHYLTRANSFERASE 1"/>
    <property type="match status" value="1"/>
</dbReference>
<comment type="subcellular location">
    <subcellularLocation>
        <location evidence="1">Nucleus</location>
    </subcellularLocation>
</comment>
<dbReference type="EMBL" id="VFQX01000004">
    <property type="protein sequence ID" value="KAF0983938.1"/>
    <property type="molecule type" value="Genomic_DNA"/>
</dbReference>
<dbReference type="PROSITE" id="PS51679">
    <property type="entry name" value="SAM_MT_C5"/>
    <property type="match status" value="1"/>
</dbReference>
<dbReference type="VEuPathDB" id="AmoebaDB:NF0025180"/>
<evidence type="ECO:0000256" key="8">
    <source>
        <dbReference type="PROSITE-ProRule" id="PRU01016"/>
    </source>
</evidence>
<keyword evidence="3 8" id="KW-0489">Methyltransferase</keyword>
<dbReference type="SMART" id="SM00439">
    <property type="entry name" value="BAH"/>
    <property type="match status" value="1"/>
</dbReference>
<evidence type="ECO:0000256" key="3">
    <source>
        <dbReference type="ARBA" id="ARBA00022603"/>
    </source>
</evidence>
<dbReference type="GO" id="GO:0044027">
    <property type="term" value="P:negative regulation of gene expression via chromosomal CpG island methylation"/>
    <property type="evidence" value="ECO:0007669"/>
    <property type="project" value="TreeGrafter"/>
</dbReference>
<dbReference type="Gene3D" id="3.40.50.150">
    <property type="entry name" value="Vaccinia Virus protein VP39"/>
    <property type="match status" value="1"/>
</dbReference>
<keyword evidence="7" id="KW-0539">Nucleus</keyword>
<dbReference type="OrthoDB" id="5376140at2759"/>
<feature type="domain" description="BAH" evidence="9">
    <location>
        <begin position="1"/>
        <end position="129"/>
    </location>
</feature>
<sequence>MEIQIGDAVYLQPPWSNPEYPYYIAIVEMFFEDWKGVKRFRGRWLRRFHDIKTITTGEHYNVLCRDHQELYLSDEFNNNPIFRIKGRCAVFFVRNKQDFEKIENVREKRNVFYCKSKFVEKNGQFGLFELHPNDLQYTFDHMERNVSLLLDQFRDKPKLVAMDIFSGCGGLSLGLTKAGIDVRYSIEFWNVAADSHHANFPNAHTFCKDAEEFLKNIKVVNELKKRFGLLDSSSQHKSSVKRKNIHIKTLKKNKDGSLSLLIVNGNSSKWKDVDELQDYRDEIIEFLETKYYNIPKPNEIDLIAGGPPCQGFSGLNRFKEREASKYLSHDKNRLVLTFLEYVKYFKPKYVLIENVTGLLNTTVLDVLQAIISKLDSRGYDTQFSCLNARHFGNCSGKIVQMFVPIIFAKPMEKLIRSMPRCPGAYYRDLHPNAKPLLKEGYLKFRNYSKIILARLQWSKSCNTLVTSLNPLSMKLIHPNQNRVLSVREYARAQGFPDDFVLCGSYKDQYKQIGNAVPVMLAKNFGDEIIKAQRNYELEHYKKRDEIEQQDFKKLVLRS</sequence>
<dbReference type="PRINTS" id="PR00105">
    <property type="entry name" value="C5METTRFRASE"/>
</dbReference>
<evidence type="ECO:0000256" key="5">
    <source>
        <dbReference type="ARBA" id="ARBA00022691"/>
    </source>
</evidence>
<evidence type="ECO:0000259" key="9">
    <source>
        <dbReference type="PROSITE" id="PS51038"/>
    </source>
</evidence>
<keyword evidence="5 8" id="KW-0949">S-adenosyl-L-methionine</keyword>
<evidence type="ECO:0000313" key="11">
    <source>
        <dbReference type="Proteomes" id="UP000444721"/>
    </source>
</evidence>
<dbReference type="Gene3D" id="3.90.120.10">
    <property type="entry name" value="DNA Methylase, subunit A, domain 2"/>
    <property type="match status" value="1"/>
</dbReference>
<comment type="caution">
    <text evidence="10">The sequence shown here is derived from an EMBL/GenBank/DDBJ whole genome shotgun (WGS) entry which is preliminary data.</text>
</comment>
<dbReference type="GO" id="GO:0005634">
    <property type="term" value="C:nucleus"/>
    <property type="evidence" value="ECO:0007669"/>
    <property type="project" value="UniProtKB-SubCell"/>
</dbReference>
<dbReference type="InterPro" id="IPR018117">
    <property type="entry name" value="C5_DNA_meth_AS"/>
</dbReference>
<dbReference type="CDD" id="cd04370">
    <property type="entry name" value="BAH"/>
    <property type="match status" value="1"/>
</dbReference>
<dbReference type="GO" id="GO:0032259">
    <property type="term" value="P:methylation"/>
    <property type="evidence" value="ECO:0007669"/>
    <property type="project" value="UniProtKB-KW"/>
</dbReference>
<evidence type="ECO:0000313" key="10">
    <source>
        <dbReference type="EMBL" id="KAF0983938.1"/>
    </source>
</evidence>
<dbReference type="PROSITE" id="PS51038">
    <property type="entry name" value="BAH"/>
    <property type="match status" value="1"/>
</dbReference>
<comment type="similarity">
    <text evidence="8">Belongs to the class I-like SAM-binding methyltransferase superfamily. C5-methyltransferase family.</text>
</comment>
<dbReference type="SUPFAM" id="SSF53335">
    <property type="entry name" value="S-adenosyl-L-methionine-dependent methyltransferases"/>
    <property type="match status" value="1"/>
</dbReference>
<dbReference type="VEuPathDB" id="AmoebaDB:FDP41_007853"/>
<evidence type="ECO:0000256" key="2">
    <source>
        <dbReference type="ARBA" id="ARBA00011975"/>
    </source>
</evidence>
<evidence type="ECO:0000256" key="7">
    <source>
        <dbReference type="ARBA" id="ARBA00023242"/>
    </source>
</evidence>
<gene>
    <name evidence="10" type="ORF">FDP41_007853</name>
</gene>